<name>A0A1R4KD55_9MICO</name>
<accession>A0A1R4KD55</accession>
<keyword evidence="2" id="KW-1185">Reference proteome</keyword>
<evidence type="ECO:0008006" key="3">
    <source>
        <dbReference type="Google" id="ProtNLM"/>
    </source>
</evidence>
<dbReference type="PANTHER" id="PTHR15394:SF3">
    <property type="entry name" value="SERINE HYDROLASE RBBP9"/>
    <property type="match status" value="1"/>
</dbReference>
<protein>
    <recommendedName>
        <fullName evidence="3">Serine hydrolase family protein</fullName>
    </recommendedName>
</protein>
<dbReference type="EMBL" id="FUKR01000077">
    <property type="protein sequence ID" value="SJN42188.1"/>
    <property type="molecule type" value="Genomic_DNA"/>
</dbReference>
<dbReference type="AlphaFoldDB" id="A0A1R4KD55"/>
<dbReference type="OrthoDB" id="9804993at2"/>
<sequence length="209" mass="21589">MTTPPEHGSPRVVVLHGYSAHPDKHWFPWLRDRLEPGAVRVPPLPRPEAPDADDWLSAARTALADADGDTVVVAHSLGCLTALRALAALPQGRRLSGVVLVAGFTEPLPALPELDAFIGDGVDLAAARAHADAWTVLVSSDDPIVPPAATRSLAARLGAELIEAGPVGHFMADDGVTRLPTLLPLLGEAGEAGGGWRDAGGPGTGSSTR</sequence>
<dbReference type="SUPFAM" id="SSF53474">
    <property type="entry name" value="alpha/beta-Hydrolases"/>
    <property type="match status" value="1"/>
</dbReference>
<dbReference type="Gene3D" id="3.40.50.1820">
    <property type="entry name" value="alpha/beta hydrolase"/>
    <property type="match status" value="1"/>
</dbReference>
<evidence type="ECO:0000313" key="2">
    <source>
        <dbReference type="Proteomes" id="UP000196778"/>
    </source>
</evidence>
<dbReference type="Pfam" id="PF06821">
    <property type="entry name" value="Ser_hydrolase"/>
    <property type="match status" value="1"/>
</dbReference>
<gene>
    <name evidence="1" type="ORF">FM119_13125</name>
</gene>
<reference evidence="2" key="1">
    <citation type="submission" date="2017-02" db="EMBL/GenBank/DDBJ databases">
        <authorList>
            <person name="Dridi B."/>
        </authorList>
    </citation>
    <scope>NUCLEOTIDE SEQUENCE [LARGE SCALE GENOMIC DNA]</scope>
    <source>
        <strain evidence="2">EB411</strain>
    </source>
</reference>
<evidence type="ECO:0000313" key="1">
    <source>
        <dbReference type="EMBL" id="SJN42188.1"/>
    </source>
</evidence>
<dbReference type="PANTHER" id="PTHR15394">
    <property type="entry name" value="SERINE HYDROLASE RBBP9"/>
    <property type="match status" value="1"/>
</dbReference>
<dbReference type="GO" id="GO:0016787">
    <property type="term" value="F:hydrolase activity"/>
    <property type="evidence" value="ECO:0007669"/>
    <property type="project" value="InterPro"/>
</dbReference>
<dbReference type="Proteomes" id="UP000196778">
    <property type="component" value="Unassembled WGS sequence"/>
</dbReference>
<dbReference type="RefSeq" id="WP_087138623.1">
    <property type="nucleotide sequence ID" value="NZ_FUKR01000077.1"/>
</dbReference>
<proteinExistence type="predicted"/>
<organism evidence="1 2">
    <name type="scientific">Mycetocola reblochoni REB411</name>
    <dbReference type="NCBI Taxonomy" id="1255698"/>
    <lineage>
        <taxon>Bacteria</taxon>
        <taxon>Bacillati</taxon>
        <taxon>Actinomycetota</taxon>
        <taxon>Actinomycetes</taxon>
        <taxon>Micrococcales</taxon>
        <taxon>Microbacteriaceae</taxon>
        <taxon>Mycetocola</taxon>
    </lineage>
</organism>
<dbReference type="InterPro" id="IPR029058">
    <property type="entry name" value="AB_hydrolase_fold"/>
</dbReference>
<dbReference type="InterPro" id="IPR010662">
    <property type="entry name" value="RBBP9/YdeN"/>
</dbReference>